<dbReference type="InParanoid" id="A0A6C2YRV0"/>
<dbReference type="InterPro" id="IPR002641">
    <property type="entry name" value="PNPLA_dom"/>
</dbReference>
<dbReference type="GO" id="GO:0016787">
    <property type="term" value="F:hydrolase activity"/>
    <property type="evidence" value="ECO:0007669"/>
    <property type="project" value="UniProtKB-UniRule"/>
</dbReference>
<evidence type="ECO:0000259" key="6">
    <source>
        <dbReference type="PROSITE" id="PS51635"/>
    </source>
</evidence>
<dbReference type="InterPro" id="IPR016035">
    <property type="entry name" value="Acyl_Trfase/lysoPLipase"/>
</dbReference>
<feature type="active site" description="Nucleophile" evidence="4">
    <location>
        <position position="122"/>
    </location>
</feature>
<dbReference type="PANTHER" id="PTHR14226">
    <property type="entry name" value="NEUROPATHY TARGET ESTERASE/SWISS CHEESE D.MELANOGASTER"/>
    <property type="match status" value="1"/>
</dbReference>
<evidence type="ECO:0000256" key="1">
    <source>
        <dbReference type="ARBA" id="ARBA00022801"/>
    </source>
</evidence>
<dbReference type="RefSeq" id="WP_162659475.1">
    <property type="nucleotide sequence ID" value="NZ_LR593887.1"/>
</dbReference>
<dbReference type="KEGG" id="tim:GMBLW1_48050"/>
<feature type="short sequence motif" description="DGA/G" evidence="4">
    <location>
        <begin position="266"/>
        <end position="268"/>
    </location>
</feature>
<feature type="active site" description="Proton acceptor" evidence="4">
    <location>
        <position position="266"/>
    </location>
</feature>
<feature type="short sequence motif" description="GXGXXG" evidence="4">
    <location>
        <begin position="91"/>
        <end position="96"/>
    </location>
</feature>
<protein>
    <recommendedName>
        <fullName evidence="6">PNPLA domain-containing protein</fullName>
    </recommendedName>
</protein>
<evidence type="ECO:0000313" key="7">
    <source>
        <dbReference type="EMBL" id="VIP04388.1"/>
    </source>
</evidence>
<organism evidence="7">
    <name type="scientific">Tuwongella immobilis</name>
    <dbReference type="NCBI Taxonomy" id="692036"/>
    <lineage>
        <taxon>Bacteria</taxon>
        <taxon>Pseudomonadati</taxon>
        <taxon>Planctomycetota</taxon>
        <taxon>Planctomycetia</taxon>
        <taxon>Gemmatales</taxon>
        <taxon>Gemmataceae</taxon>
        <taxon>Tuwongella</taxon>
    </lineage>
</organism>
<sequence length="481" mass="52601">MTPPSRLIPTRGLLWAILGFVAVGCHSIHPDCPRLYSTDRLVSEEIRDLEAKLDEESAAWMQVRNVSERISGFMGMLDPTVPPQNYLALSGGGKYGAFTVGILKGWTDSGTRPTFDVVTGVSTGAMIATFAYLGPQYDELLLHYYSSLDTNEVLRKRGLLRAFWSGAMADSKPLAKTISEVITPEVVTAVAAEHRKGRGLYVGTTDLNTRKLIMWDMGEIACRGDQASLELYRKIILASASVPGYFPPVKIDVEINGRRFVEYHADGGATASAFFRSSMMKMPPGKPFYRAGSNLYIIVAGKRFAEPSCPGTRLTDVASNSISSMLYAASRNDLIRMFTLCLITGMNYQVVSLPQHFQDSNNSLEFTPKEMQRLIRLGYEMAVHGRAWNKLPPETSVEERDIPRVGTKLKLLRNPGVPYPLTVDDGKPGPALPEGLPHSDPHHPVPTPGIAPGSGSKSPPTAPLAPPMMSPTPADRSRRVP</sequence>
<feature type="domain" description="PNPLA" evidence="6">
    <location>
        <begin position="87"/>
        <end position="281"/>
    </location>
</feature>
<dbReference type="GO" id="GO:0016042">
    <property type="term" value="P:lipid catabolic process"/>
    <property type="evidence" value="ECO:0007669"/>
    <property type="project" value="UniProtKB-UniRule"/>
</dbReference>
<dbReference type="Proteomes" id="UP000464378">
    <property type="component" value="Chromosome"/>
</dbReference>
<keyword evidence="8" id="KW-1185">Reference proteome</keyword>
<proteinExistence type="predicted"/>
<dbReference type="EMBL" id="LR593887">
    <property type="protein sequence ID" value="VTS06138.1"/>
    <property type="molecule type" value="Genomic_DNA"/>
</dbReference>
<reference evidence="7" key="1">
    <citation type="submission" date="2019-04" db="EMBL/GenBank/DDBJ databases">
        <authorList>
            <consortium name="Science for Life Laboratories"/>
        </authorList>
    </citation>
    <scope>NUCLEOTIDE SEQUENCE</scope>
    <source>
        <strain evidence="7">MBLW1</strain>
    </source>
</reference>
<evidence type="ECO:0000256" key="3">
    <source>
        <dbReference type="ARBA" id="ARBA00023098"/>
    </source>
</evidence>
<dbReference type="PROSITE" id="PS51257">
    <property type="entry name" value="PROKAR_LIPOPROTEIN"/>
    <property type="match status" value="1"/>
</dbReference>
<gene>
    <name evidence="7" type="ORF">GMBLW1_48050</name>
</gene>
<dbReference type="Pfam" id="PF01734">
    <property type="entry name" value="Patatin"/>
    <property type="match status" value="1"/>
</dbReference>
<evidence type="ECO:0000256" key="2">
    <source>
        <dbReference type="ARBA" id="ARBA00022963"/>
    </source>
</evidence>
<name>A0A6C2YRV0_9BACT</name>
<dbReference type="Gene3D" id="3.40.1090.10">
    <property type="entry name" value="Cytosolic phospholipase A2 catalytic domain"/>
    <property type="match status" value="2"/>
</dbReference>
<dbReference type="PANTHER" id="PTHR14226:SF74">
    <property type="entry name" value="BLR4684 PROTEIN"/>
    <property type="match status" value="1"/>
</dbReference>
<keyword evidence="1 4" id="KW-0378">Hydrolase</keyword>
<dbReference type="AlphaFoldDB" id="A0A6C2YRV0"/>
<feature type="compositionally biased region" description="Pro residues" evidence="5">
    <location>
        <begin position="460"/>
        <end position="470"/>
    </location>
</feature>
<evidence type="ECO:0000256" key="4">
    <source>
        <dbReference type="PROSITE-ProRule" id="PRU01161"/>
    </source>
</evidence>
<evidence type="ECO:0000256" key="5">
    <source>
        <dbReference type="SAM" id="MobiDB-lite"/>
    </source>
</evidence>
<dbReference type="PROSITE" id="PS51635">
    <property type="entry name" value="PNPLA"/>
    <property type="match status" value="1"/>
</dbReference>
<dbReference type="EMBL" id="LR586016">
    <property type="protein sequence ID" value="VIP04388.1"/>
    <property type="molecule type" value="Genomic_DNA"/>
</dbReference>
<feature type="short sequence motif" description="GXSXG" evidence="4">
    <location>
        <begin position="120"/>
        <end position="124"/>
    </location>
</feature>
<evidence type="ECO:0000313" key="8">
    <source>
        <dbReference type="Proteomes" id="UP000464378"/>
    </source>
</evidence>
<keyword evidence="2 4" id="KW-0442">Lipid degradation</keyword>
<keyword evidence="3 4" id="KW-0443">Lipid metabolism</keyword>
<feature type="region of interest" description="Disordered" evidence="5">
    <location>
        <begin position="415"/>
        <end position="481"/>
    </location>
</feature>
<dbReference type="SUPFAM" id="SSF52151">
    <property type="entry name" value="FabD/lysophospholipase-like"/>
    <property type="match status" value="1"/>
</dbReference>
<dbReference type="InterPro" id="IPR050301">
    <property type="entry name" value="NTE"/>
</dbReference>
<accession>A0A6C2YRV0</accession>